<name>A0A1G6LKV6_9BACT</name>
<accession>A0A1G6LKV6</accession>
<organism evidence="2 3">
    <name type="scientific">Desulfurella multipotens</name>
    <dbReference type="NCBI Taxonomy" id="79269"/>
    <lineage>
        <taxon>Bacteria</taxon>
        <taxon>Pseudomonadati</taxon>
        <taxon>Campylobacterota</taxon>
        <taxon>Desulfurellia</taxon>
        <taxon>Desulfurellales</taxon>
        <taxon>Desulfurellaceae</taxon>
        <taxon>Desulfurella</taxon>
    </lineage>
</organism>
<keyword evidence="1" id="KW-0472">Membrane</keyword>
<feature type="transmembrane region" description="Helical" evidence="1">
    <location>
        <begin position="109"/>
        <end position="126"/>
    </location>
</feature>
<dbReference type="EMBL" id="FMYU01000005">
    <property type="protein sequence ID" value="SDC43962.1"/>
    <property type="molecule type" value="Genomic_DNA"/>
</dbReference>
<gene>
    <name evidence="2" type="ORF">SAMN05660835_00843</name>
</gene>
<dbReference type="AlphaFoldDB" id="A0A1G6LKV6"/>
<dbReference type="OrthoDB" id="5405902at2"/>
<protein>
    <recommendedName>
        <fullName evidence="4">B box-type domain-containing protein</fullName>
    </recommendedName>
</protein>
<reference evidence="3" key="1">
    <citation type="submission" date="2016-10" db="EMBL/GenBank/DDBJ databases">
        <authorList>
            <person name="Varghese N."/>
            <person name="Submissions S."/>
        </authorList>
    </citation>
    <scope>NUCLEOTIDE SEQUENCE [LARGE SCALE GENOMIC DNA]</scope>
    <source>
        <strain evidence="3">DSM 8415</strain>
    </source>
</reference>
<feature type="transmembrane region" description="Helical" evidence="1">
    <location>
        <begin position="133"/>
        <end position="151"/>
    </location>
</feature>
<proteinExistence type="predicted"/>
<dbReference type="RefSeq" id="WP_092128389.1">
    <property type="nucleotide sequence ID" value="NZ_FMYU01000005.1"/>
</dbReference>
<evidence type="ECO:0000313" key="2">
    <source>
        <dbReference type="EMBL" id="SDC43962.1"/>
    </source>
</evidence>
<keyword evidence="3" id="KW-1185">Reference proteome</keyword>
<keyword evidence="1" id="KW-1133">Transmembrane helix</keyword>
<feature type="transmembrane region" description="Helical" evidence="1">
    <location>
        <begin position="157"/>
        <end position="176"/>
    </location>
</feature>
<evidence type="ECO:0000313" key="3">
    <source>
        <dbReference type="Proteomes" id="UP000199411"/>
    </source>
</evidence>
<evidence type="ECO:0008006" key="4">
    <source>
        <dbReference type="Google" id="ProtNLM"/>
    </source>
</evidence>
<sequence>MKCYKHENIDAVATCRDCGRGLCSQCANKYFIPLCDYCFLNRANRDYNFYKKAIVIDLAYFIVLVISTIFVMKTYYLPHASNLFMEYTLDNDSKELVNRLFNVELKNPIYLSYIVILGFYWWKYLFKRISWRIFLYAHVIEKVFYGTIIFGSYLIMAIFSPIFFIVMVIILTFKIIKDKNNIERLNNMIFNIKSQI</sequence>
<feature type="transmembrane region" description="Helical" evidence="1">
    <location>
        <begin position="54"/>
        <end position="76"/>
    </location>
</feature>
<dbReference type="Proteomes" id="UP000199411">
    <property type="component" value="Unassembled WGS sequence"/>
</dbReference>
<evidence type="ECO:0000256" key="1">
    <source>
        <dbReference type="SAM" id="Phobius"/>
    </source>
</evidence>
<keyword evidence="1" id="KW-0812">Transmembrane</keyword>